<accession>A0A1Y6CYE8</accession>
<dbReference type="Proteomes" id="UP000192923">
    <property type="component" value="Unassembled WGS sequence"/>
</dbReference>
<dbReference type="AlphaFoldDB" id="A0A1Y6CYE8"/>
<name>A0A1Y6CYE8_9GAMM</name>
<evidence type="ECO:0000313" key="2">
    <source>
        <dbReference type="Proteomes" id="UP000192923"/>
    </source>
</evidence>
<keyword evidence="2" id="KW-1185">Reference proteome</keyword>
<sequence>MDIPESRGDLFYRSLPARGFMPWAILRISLAEVSDNARPEAMRGGLFLNSIARVSAGDFPA</sequence>
<organism evidence="1 2">
    <name type="scientific">Methylomagnum ishizawai</name>
    <dbReference type="NCBI Taxonomy" id="1760988"/>
    <lineage>
        <taxon>Bacteria</taxon>
        <taxon>Pseudomonadati</taxon>
        <taxon>Pseudomonadota</taxon>
        <taxon>Gammaproteobacteria</taxon>
        <taxon>Methylococcales</taxon>
        <taxon>Methylococcaceae</taxon>
        <taxon>Methylomagnum</taxon>
    </lineage>
</organism>
<evidence type="ECO:0000313" key="1">
    <source>
        <dbReference type="EMBL" id="SMF95381.1"/>
    </source>
</evidence>
<dbReference type="EMBL" id="FXAM01000001">
    <property type="protein sequence ID" value="SMF95381.1"/>
    <property type="molecule type" value="Genomic_DNA"/>
</dbReference>
<proteinExistence type="predicted"/>
<reference evidence="1 2" key="1">
    <citation type="submission" date="2016-12" db="EMBL/GenBank/DDBJ databases">
        <authorList>
            <person name="Song W.-J."/>
            <person name="Kurnit D.M."/>
        </authorList>
    </citation>
    <scope>NUCLEOTIDE SEQUENCE [LARGE SCALE GENOMIC DNA]</scope>
    <source>
        <strain evidence="1 2">175</strain>
    </source>
</reference>
<protein>
    <submittedName>
        <fullName evidence="1">Uncharacterized protein</fullName>
    </submittedName>
</protein>
<gene>
    <name evidence="1" type="ORF">SAMN02949497_2744</name>
</gene>
<dbReference type="RefSeq" id="WP_217807293.1">
    <property type="nucleotide sequence ID" value="NZ_FXAM01000001.1"/>
</dbReference>